<dbReference type="SMART" id="SM00881">
    <property type="entry name" value="CoA_binding"/>
    <property type="match status" value="1"/>
</dbReference>
<dbReference type="Gene3D" id="3.40.50.720">
    <property type="entry name" value="NAD(P)-binding Rossmann-like Domain"/>
    <property type="match status" value="1"/>
</dbReference>
<dbReference type="AlphaFoldDB" id="A0A0F9F0E8"/>
<protein>
    <recommendedName>
        <fullName evidence="1">CoA-binding domain-containing protein</fullName>
    </recommendedName>
</protein>
<accession>A0A0F9F0E8</accession>
<dbReference type="PANTHER" id="PTHR33303">
    <property type="entry name" value="CYTOPLASMIC PROTEIN-RELATED"/>
    <property type="match status" value="1"/>
</dbReference>
<gene>
    <name evidence="2" type="ORF">LCGC14_2302490</name>
</gene>
<organism evidence="2">
    <name type="scientific">marine sediment metagenome</name>
    <dbReference type="NCBI Taxonomy" id="412755"/>
    <lineage>
        <taxon>unclassified sequences</taxon>
        <taxon>metagenomes</taxon>
        <taxon>ecological metagenomes</taxon>
    </lineage>
</organism>
<dbReference type="Pfam" id="PF13380">
    <property type="entry name" value="CoA_binding_2"/>
    <property type="match status" value="1"/>
</dbReference>
<dbReference type="PANTHER" id="PTHR33303:SF2">
    <property type="entry name" value="COA-BINDING DOMAIN-CONTAINING PROTEIN"/>
    <property type="match status" value="1"/>
</dbReference>
<dbReference type="EMBL" id="LAZR01032489">
    <property type="protein sequence ID" value="KKL50740.1"/>
    <property type="molecule type" value="Genomic_DNA"/>
</dbReference>
<feature type="domain" description="CoA-binding" evidence="1">
    <location>
        <begin position="14"/>
        <end position="106"/>
    </location>
</feature>
<sequence length="200" mass="23016">MEKDNHSDDEIKEIFSLKNIAVIGMSKHPDKAAHFVPKYLSEQGYNIIPINPTRNEILNKKSYQSVSEVDQPIDIVDVFRPSDQVLPVVEEAIKVKPKVIWLQQGIHNEEAEELARKQGIKVIFNHCTDFCFVHRPLLQFILMLTTIFSDEYLRFEKKPDCLRRPSLKNANYQFQSLEAVVIYLQPLSTPNYAGTSSLSL</sequence>
<dbReference type="InterPro" id="IPR003781">
    <property type="entry name" value="CoA-bd"/>
</dbReference>
<dbReference type="SUPFAM" id="SSF51735">
    <property type="entry name" value="NAD(P)-binding Rossmann-fold domains"/>
    <property type="match status" value="1"/>
</dbReference>
<reference evidence="2" key="1">
    <citation type="journal article" date="2015" name="Nature">
        <title>Complex archaea that bridge the gap between prokaryotes and eukaryotes.</title>
        <authorList>
            <person name="Spang A."/>
            <person name="Saw J.H."/>
            <person name="Jorgensen S.L."/>
            <person name="Zaremba-Niedzwiedzka K."/>
            <person name="Martijn J."/>
            <person name="Lind A.E."/>
            <person name="van Eijk R."/>
            <person name="Schleper C."/>
            <person name="Guy L."/>
            <person name="Ettema T.J."/>
        </authorList>
    </citation>
    <scope>NUCLEOTIDE SEQUENCE</scope>
</reference>
<evidence type="ECO:0000259" key="1">
    <source>
        <dbReference type="SMART" id="SM00881"/>
    </source>
</evidence>
<evidence type="ECO:0000313" key="2">
    <source>
        <dbReference type="EMBL" id="KKL50740.1"/>
    </source>
</evidence>
<name>A0A0F9F0E8_9ZZZZ</name>
<proteinExistence type="predicted"/>
<comment type="caution">
    <text evidence="2">The sequence shown here is derived from an EMBL/GenBank/DDBJ whole genome shotgun (WGS) entry which is preliminary data.</text>
</comment>
<dbReference type="InterPro" id="IPR036291">
    <property type="entry name" value="NAD(P)-bd_dom_sf"/>
</dbReference>